<dbReference type="eggNOG" id="ENOG502SPI3">
    <property type="taxonomic scope" value="Eukaryota"/>
</dbReference>
<feature type="compositionally biased region" description="Polar residues" evidence="1">
    <location>
        <begin position="244"/>
        <end position="253"/>
    </location>
</feature>
<feature type="region of interest" description="Disordered" evidence="1">
    <location>
        <begin position="1"/>
        <end position="56"/>
    </location>
</feature>
<evidence type="ECO:0000256" key="1">
    <source>
        <dbReference type="SAM" id="MobiDB-lite"/>
    </source>
</evidence>
<dbReference type="SUPFAM" id="SSF49879">
    <property type="entry name" value="SMAD/FHA domain"/>
    <property type="match status" value="1"/>
</dbReference>
<evidence type="ECO:0000313" key="4">
    <source>
        <dbReference type="Proteomes" id="UP000028990"/>
    </source>
</evidence>
<keyword evidence="4" id="KW-1185">Reference proteome</keyword>
<dbReference type="InterPro" id="IPR008984">
    <property type="entry name" value="SMAD_FHA_dom_sf"/>
</dbReference>
<dbReference type="Pfam" id="PF00498">
    <property type="entry name" value="FHA"/>
    <property type="match status" value="1"/>
</dbReference>
<dbReference type="AlphaFoldDB" id="A0A091CKM6"/>
<dbReference type="InterPro" id="IPR000253">
    <property type="entry name" value="FHA_dom"/>
</dbReference>
<feature type="region of interest" description="Disordered" evidence="1">
    <location>
        <begin position="211"/>
        <end position="283"/>
    </location>
</feature>
<accession>A0A091CKM6</accession>
<feature type="domain" description="FHA" evidence="2">
    <location>
        <begin position="109"/>
        <end position="178"/>
    </location>
</feature>
<feature type="compositionally biased region" description="Polar residues" evidence="1">
    <location>
        <begin position="274"/>
        <end position="283"/>
    </location>
</feature>
<dbReference type="EMBL" id="KN125162">
    <property type="protein sequence ID" value="KFO19194.1"/>
    <property type="molecule type" value="Genomic_DNA"/>
</dbReference>
<protein>
    <submittedName>
        <fullName evidence="3">TRAF-interacting protein with FHA domain-containing protein B</fullName>
    </submittedName>
</protein>
<evidence type="ECO:0000313" key="3">
    <source>
        <dbReference type="EMBL" id="KFO19194.1"/>
    </source>
</evidence>
<dbReference type="PANTHER" id="PTHR31266">
    <property type="entry name" value="TRAF-INTERACTING PROTEIN WITH FHA DOMAIN-CONTAINING PROTEIN A FAMILY MEMBER"/>
    <property type="match status" value="1"/>
</dbReference>
<dbReference type="PANTHER" id="PTHR31266:SF3">
    <property type="entry name" value="TRAF-INTERACTING PROTEIN WITH FHA DOMAIN-CONTAINING PROTEIN B"/>
    <property type="match status" value="1"/>
</dbReference>
<dbReference type="GO" id="GO:0043123">
    <property type="term" value="P:positive regulation of canonical NF-kappaB signal transduction"/>
    <property type="evidence" value="ECO:0007669"/>
    <property type="project" value="InterPro"/>
</dbReference>
<gene>
    <name evidence="3" type="ORF">H920_19388</name>
</gene>
<name>A0A091CKM6_FUKDA</name>
<feature type="compositionally biased region" description="Pro residues" evidence="1">
    <location>
        <begin position="36"/>
        <end position="49"/>
    </location>
</feature>
<proteinExistence type="predicted"/>
<dbReference type="Proteomes" id="UP000028990">
    <property type="component" value="Unassembled WGS sequence"/>
</dbReference>
<organism evidence="3 4">
    <name type="scientific">Fukomys damarensis</name>
    <name type="common">Damaraland mole rat</name>
    <name type="synonym">Cryptomys damarensis</name>
    <dbReference type="NCBI Taxonomy" id="885580"/>
    <lineage>
        <taxon>Eukaryota</taxon>
        <taxon>Metazoa</taxon>
        <taxon>Chordata</taxon>
        <taxon>Craniata</taxon>
        <taxon>Vertebrata</taxon>
        <taxon>Euteleostomi</taxon>
        <taxon>Mammalia</taxon>
        <taxon>Eutheria</taxon>
        <taxon>Euarchontoglires</taxon>
        <taxon>Glires</taxon>
        <taxon>Rodentia</taxon>
        <taxon>Hystricomorpha</taxon>
        <taxon>Bathyergidae</taxon>
        <taxon>Fukomys</taxon>
    </lineage>
</organism>
<sequence length="283" mass="31594">MENYTSIFFPKGKKEERSKRKQLLTHYVPELQPYKHPSPTPALPQPRPTPSGELTAAGLTPDVVLATRFLTMERTLTVLQVNLYHPTPGSAAFTNVPVQRQHDTSPLLVGWGKDVHLQLQLPQLSHRHLSLEPYLEKGSTVLTFCLKVLSRKSCVWVNGLPLRSLEQVPLSTISRVSFCEVQMVVHIEGGTSLEAFVCCFHLSRSPLIYQPKAEESDEREGILQEQPPPGSGTQTPSHLRFLHSPSQNQNNHLQPRPGEGTEVQLYREAPDTPLCSSATESKS</sequence>
<dbReference type="STRING" id="885580.ENSFDAP00000001935"/>
<reference evidence="3 4" key="1">
    <citation type="submission" date="2013-11" db="EMBL/GenBank/DDBJ databases">
        <title>The Damaraland mole rat (Fukomys damarensis) genome and evolution of African mole rats.</title>
        <authorList>
            <person name="Gladyshev V.N."/>
            <person name="Fang X."/>
        </authorList>
    </citation>
    <scope>NUCLEOTIDE SEQUENCE [LARGE SCALE GENOMIC DNA]</scope>
    <source>
        <tissue evidence="3">Liver</tissue>
    </source>
</reference>
<evidence type="ECO:0000259" key="2">
    <source>
        <dbReference type="Pfam" id="PF00498"/>
    </source>
</evidence>
<dbReference type="InterPro" id="IPR033621">
    <property type="entry name" value="TIFA"/>
</dbReference>